<reference evidence="1" key="1">
    <citation type="submission" date="2020-08" db="EMBL/GenBank/DDBJ databases">
        <title>Genome public.</title>
        <authorList>
            <person name="Liu C."/>
            <person name="Sun Q."/>
        </authorList>
    </citation>
    <scope>NUCLEOTIDE SEQUENCE</scope>
    <source>
        <strain evidence="1">NSJ-40</strain>
    </source>
</reference>
<protein>
    <submittedName>
        <fullName evidence="1">Uncharacterized protein</fullName>
    </submittedName>
</protein>
<proteinExistence type="predicted"/>
<evidence type="ECO:0000313" key="1">
    <source>
        <dbReference type="EMBL" id="MBC8534804.1"/>
    </source>
</evidence>
<gene>
    <name evidence="1" type="ORF">IAG03_12590</name>
</gene>
<dbReference type="EMBL" id="JACRSN010000024">
    <property type="protein sequence ID" value="MBC8534804.1"/>
    <property type="molecule type" value="Genomic_DNA"/>
</dbReference>
<dbReference type="AlphaFoldDB" id="A0A926DBK3"/>
<dbReference type="RefSeq" id="WP_249320399.1">
    <property type="nucleotide sequence ID" value="NZ_JACRSN010000024.1"/>
</dbReference>
<sequence length="187" mass="21312">MKKIPTLFERVFDNHHKVDINNKVHPGMEWVLCGEGTATEKIDGSCCAVIGGVFYKRYDAKRGKIPPANAIPCCDPDPITGHWPHWVPVDESDKSNIWFMEAHRNAGCPTEEGTYEAIGPHFRANPYGLEKDVIEKHGIRILPDVPRNFEGIRDYLEKHNIEGIVFWKDGQPQCKIKRSDFGFPWGE</sequence>
<organism evidence="1 2">
    <name type="scientific">Yeguia hominis</name>
    <dbReference type="NCBI Taxonomy" id="2763662"/>
    <lineage>
        <taxon>Bacteria</taxon>
        <taxon>Bacillati</taxon>
        <taxon>Bacillota</taxon>
        <taxon>Clostridia</taxon>
        <taxon>Eubacteriales</taxon>
        <taxon>Yeguiaceae</taxon>
        <taxon>Yeguia</taxon>
    </lineage>
</organism>
<comment type="caution">
    <text evidence="1">The sequence shown here is derived from an EMBL/GenBank/DDBJ whole genome shotgun (WGS) entry which is preliminary data.</text>
</comment>
<evidence type="ECO:0000313" key="2">
    <source>
        <dbReference type="Proteomes" id="UP000651482"/>
    </source>
</evidence>
<dbReference type="Proteomes" id="UP000651482">
    <property type="component" value="Unassembled WGS sequence"/>
</dbReference>
<accession>A0A926DBK3</accession>
<name>A0A926DBK3_9FIRM</name>
<keyword evidence="2" id="KW-1185">Reference proteome</keyword>